<dbReference type="AlphaFoldDB" id="A0A4V2M353"/>
<dbReference type="PANTHER" id="PTHR23026:SF123">
    <property type="entry name" value="NAD(P)H NITROREDUCTASE RV3131-RELATED"/>
    <property type="match status" value="1"/>
</dbReference>
<comment type="caution">
    <text evidence="1">The sequence shown here is derived from an EMBL/GenBank/DDBJ whole genome shotgun (WGS) entry which is preliminary data.</text>
</comment>
<protein>
    <recommendedName>
        <fullName evidence="3">Nitroreductase</fullName>
    </recommendedName>
</protein>
<dbReference type="PANTHER" id="PTHR23026">
    <property type="entry name" value="NADPH NITROREDUCTASE"/>
    <property type="match status" value="1"/>
</dbReference>
<evidence type="ECO:0000313" key="1">
    <source>
        <dbReference type="EMBL" id="TCC30732.1"/>
    </source>
</evidence>
<dbReference type="RefSeq" id="WP_131499553.1">
    <property type="nucleotide sequence ID" value="NZ_SJKC01000007.1"/>
</dbReference>
<accession>A0A4V2M353</accession>
<name>A0A4V2M353_9ACTN</name>
<proteinExistence type="predicted"/>
<dbReference type="InterPro" id="IPR050627">
    <property type="entry name" value="Nitroreductase/BluB"/>
</dbReference>
<gene>
    <name evidence="1" type="ORF">E0H92_37045</name>
</gene>
<dbReference type="GO" id="GO:0016491">
    <property type="term" value="F:oxidoreductase activity"/>
    <property type="evidence" value="ECO:0007669"/>
    <property type="project" value="InterPro"/>
</dbReference>
<evidence type="ECO:0000313" key="2">
    <source>
        <dbReference type="Proteomes" id="UP000294225"/>
    </source>
</evidence>
<dbReference type="SUPFAM" id="SSF55469">
    <property type="entry name" value="FMN-dependent nitroreductase-like"/>
    <property type="match status" value="2"/>
</dbReference>
<evidence type="ECO:0008006" key="3">
    <source>
        <dbReference type="Google" id="ProtNLM"/>
    </source>
</evidence>
<reference evidence="1 2" key="1">
    <citation type="submission" date="2019-02" db="EMBL/GenBank/DDBJ databases">
        <title>Kribbella capetownensis sp. nov. and Kribbella speibonae sp. nov., isolated from soil.</title>
        <authorList>
            <person name="Curtis S.M."/>
            <person name="Norton I."/>
            <person name="Everest G.J."/>
            <person name="Meyers P.R."/>
        </authorList>
    </citation>
    <scope>NUCLEOTIDE SEQUENCE [LARGE SCALE GENOMIC DNA]</scope>
    <source>
        <strain evidence="1 2">YM55</strain>
    </source>
</reference>
<dbReference type="InterPro" id="IPR000415">
    <property type="entry name" value="Nitroreductase-like"/>
</dbReference>
<dbReference type="Gene3D" id="3.40.109.10">
    <property type="entry name" value="NADH Oxidase"/>
    <property type="match status" value="2"/>
</dbReference>
<dbReference type="EMBL" id="SJKC01000007">
    <property type="protein sequence ID" value="TCC30732.1"/>
    <property type="molecule type" value="Genomic_DNA"/>
</dbReference>
<sequence>MPAEQLTTPNGSGGPASAVLTADEVEILLNAAVHAPSQHNTQPWRFEVHGPVVDVLIDEERVLPVEDPAGRAARIGIGAAAFNIRVAAAMLGHESRIALNPDPARSEVAARIFLAARSTPVPELGSLYGVLRRRHTYRGPLLSHPIAHKLLHRLDDAAEAEGAQLHWLDPAAAARLHRLLDSINAEELRDEDRIDERRQWIGSDRSDDGVQEGALGAMPDLPAFVRDLSAGFGDKRDHVQYETFPMIAVLSTPEEDGVAWIRAGLALERVLLVATSYDLATSFLNQVLEHVATRYEVRGLIGGQAWPQMIIRIGYPADTTPRTPRRDWHASFDHWF</sequence>
<dbReference type="NCBIfam" id="NF047509">
    <property type="entry name" value="Rv3131_FMN_oxido"/>
    <property type="match status" value="1"/>
</dbReference>
<organism evidence="1 2">
    <name type="scientific">Kribbella speibonae</name>
    <dbReference type="NCBI Taxonomy" id="1572660"/>
    <lineage>
        <taxon>Bacteria</taxon>
        <taxon>Bacillati</taxon>
        <taxon>Actinomycetota</taxon>
        <taxon>Actinomycetes</taxon>
        <taxon>Propionibacteriales</taxon>
        <taxon>Kribbellaceae</taxon>
        <taxon>Kribbella</taxon>
    </lineage>
</organism>
<dbReference type="Proteomes" id="UP000294225">
    <property type="component" value="Unassembled WGS sequence"/>
</dbReference>